<comment type="caution">
    <text evidence="10">The sequence shown here is derived from an EMBL/GenBank/DDBJ whole genome shotgun (WGS) entry which is preliminary data.</text>
</comment>
<proteinExistence type="inferred from homology"/>
<dbReference type="PANTHER" id="PTHR11893:SF36">
    <property type="entry name" value="INNEXIN-5"/>
    <property type="match status" value="1"/>
</dbReference>
<keyword evidence="6 9" id="KW-0406">Ion transport</keyword>
<evidence type="ECO:0000256" key="1">
    <source>
        <dbReference type="ARBA" id="ARBA00004651"/>
    </source>
</evidence>
<reference evidence="10" key="1">
    <citation type="submission" date="2021-02" db="EMBL/GenBank/DDBJ databases">
        <authorList>
            <person name="Nowell W R."/>
        </authorList>
    </citation>
    <scope>NUCLEOTIDE SEQUENCE</scope>
</reference>
<gene>
    <name evidence="9" type="primary">inx</name>
    <name evidence="10" type="ORF">KXQ929_LOCUS29761</name>
</gene>
<name>A0A819PSG6_9BILA</name>
<evidence type="ECO:0000256" key="4">
    <source>
        <dbReference type="ARBA" id="ARBA00022692"/>
    </source>
</evidence>
<evidence type="ECO:0000256" key="3">
    <source>
        <dbReference type="ARBA" id="ARBA00022475"/>
    </source>
</evidence>
<evidence type="ECO:0000256" key="2">
    <source>
        <dbReference type="ARBA" id="ARBA00022448"/>
    </source>
</evidence>
<organism evidence="10 11">
    <name type="scientific">Adineta steineri</name>
    <dbReference type="NCBI Taxonomy" id="433720"/>
    <lineage>
        <taxon>Eukaryota</taxon>
        <taxon>Metazoa</taxon>
        <taxon>Spiralia</taxon>
        <taxon>Gnathifera</taxon>
        <taxon>Rotifera</taxon>
        <taxon>Eurotatoria</taxon>
        <taxon>Bdelloidea</taxon>
        <taxon>Adinetida</taxon>
        <taxon>Adinetidae</taxon>
        <taxon>Adineta</taxon>
    </lineage>
</organism>
<dbReference type="InterPro" id="IPR000990">
    <property type="entry name" value="Innexin"/>
</dbReference>
<protein>
    <recommendedName>
        <fullName evidence="9">Innexin</fullName>
    </recommendedName>
</protein>
<evidence type="ECO:0000256" key="6">
    <source>
        <dbReference type="ARBA" id="ARBA00023065"/>
    </source>
</evidence>
<keyword evidence="3" id="KW-1003">Cell membrane</keyword>
<dbReference type="PANTHER" id="PTHR11893">
    <property type="entry name" value="INNEXIN"/>
    <property type="match status" value="1"/>
</dbReference>
<evidence type="ECO:0000256" key="5">
    <source>
        <dbReference type="ARBA" id="ARBA00022989"/>
    </source>
</evidence>
<keyword evidence="5" id="KW-1133">Transmembrane helix</keyword>
<feature type="non-terminal residue" evidence="10">
    <location>
        <position position="250"/>
    </location>
</feature>
<evidence type="ECO:0000313" key="11">
    <source>
        <dbReference type="Proteomes" id="UP000663868"/>
    </source>
</evidence>
<comment type="similarity">
    <text evidence="9">Belongs to the pannexin family.</text>
</comment>
<evidence type="ECO:0000256" key="9">
    <source>
        <dbReference type="RuleBase" id="RU010713"/>
    </source>
</evidence>
<comment type="function">
    <text evidence="9">Structural component of the gap junctions.</text>
</comment>
<dbReference type="Pfam" id="PF00876">
    <property type="entry name" value="Innexin"/>
    <property type="match status" value="1"/>
</dbReference>
<dbReference type="GO" id="GO:0005886">
    <property type="term" value="C:plasma membrane"/>
    <property type="evidence" value="ECO:0007669"/>
    <property type="project" value="UniProtKB-SubCell"/>
</dbReference>
<evidence type="ECO:0000256" key="8">
    <source>
        <dbReference type="ARBA" id="ARBA00023303"/>
    </source>
</evidence>
<keyword evidence="2 9" id="KW-0813">Transport</keyword>
<dbReference type="AlphaFoldDB" id="A0A819PSG6"/>
<dbReference type="GO" id="GO:0005921">
    <property type="term" value="C:gap junction"/>
    <property type="evidence" value="ECO:0007669"/>
    <property type="project" value="UniProtKB-UniRule"/>
</dbReference>
<dbReference type="Proteomes" id="UP000663868">
    <property type="component" value="Unassembled WGS sequence"/>
</dbReference>
<evidence type="ECO:0000256" key="7">
    <source>
        <dbReference type="ARBA" id="ARBA00023136"/>
    </source>
</evidence>
<dbReference type="GO" id="GO:0034220">
    <property type="term" value="P:monoatomic ion transmembrane transport"/>
    <property type="evidence" value="ECO:0007669"/>
    <property type="project" value="UniProtKB-KW"/>
</dbReference>
<dbReference type="PROSITE" id="PS51013">
    <property type="entry name" value="PANNEXIN"/>
    <property type="match status" value="1"/>
</dbReference>
<evidence type="ECO:0000313" key="10">
    <source>
        <dbReference type="EMBL" id="CAF4022430.1"/>
    </source>
</evidence>
<accession>A0A819PSG6</accession>
<sequence>MIYLLLESIHAKFSSMSFGMDDKVDRIIRKTTIFIILVGSVVIASNRYFGIPISCSTTELPSAITQHWIDTLCWLNDKERGPVQIVGNSRLKISTSFYQFTVETLIITAFVLSIPGHVWRAILGSSGFKLKRVAAHIAAAKEATGCERTTYIKELANGLQTTRRYHRLHWNFDQLFRKRLNNLDFIVWFGENIMRYASIEHPNVHWPSSSSTGTFIFIALSLAASMFEGGGSDSDPLADTDAELYILGIK</sequence>
<keyword evidence="7" id="KW-0472">Membrane</keyword>
<keyword evidence="4" id="KW-0812">Transmembrane</keyword>
<comment type="subcellular location">
    <subcellularLocation>
        <location evidence="1 9">Cell membrane</location>
        <topology evidence="1 9">Multi-pass membrane protein</topology>
    </subcellularLocation>
</comment>
<keyword evidence="8 9" id="KW-0407">Ion channel</keyword>
<dbReference type="EMBL" id="CAJOBB010003131">
    <property type="protein sequence ID" value="CAF4022430.1"/>
    <property type="molecule type" value="Genomic_DNA"/>
</dbReference>